<feature type="compositionally biased region" description="Acidic residues" evidence="1">
    <location>
        <begin position="361"/>
        <end position="371"/>
    </location>
</feature>
<dbReference type="VEuPathDB" id="FungiDB:MGYG_04913"/>
<dbReference type="eggNOG" id="ENOG502SE0J">
    <property type="taxonomic scope" value="Eukaryota"/>
</dbReference>
<reference evidence="3" key="1">
    <citation type="journal article" date="2012" name="MBio">
        <title>Comparative genome analysis of Trichophyton rubrum and related dermatophytes reveals candidate genes involved in infection.</title>
        <authorList>
            <person name="Martinez D.A."/>
            <person name="Oliver B.G."/>
            <person name="Graeser Y."/>
            <person name="Goldberg J.M."/>
            <person name="Li W."/>
            <person name="Martinez-Rossi N.M."/>
            <person name="Monod M."/>
            <person name="Shelest E."/>
            <person name="Barton R.C."/>
            <person name="Birch E."/>
            <person name="Brakhage A.A."/>
            <person name="Chen Z."/>
            <person name="Gurr S.J."/>
            <person name="Heiman D."/>
            <person name="Heitman J."/>
            <person name="Kosti I."/>
            <person name="Rossi A."/>
            <person name="Saif S."/>
            <person name="Samalova M."/>
            <person name="Saunders C.W."/>
            <person name="Shea T."/>
            <person name="Summerbell R.C."/>
            <person name="Xu J."/>
            <person name="Young S."/>
            <person name="Zeng Q."/>
            <person name="Birren B.W."/>
            <person name="Cuomo C.A."/>
            <person name="White T.C."/>
        </authorList>
    </citation>
    <scope>NUCLEOTIDE SEQUENCE [LARGE SCALE GENOMIC DNA]</scope>
    <source>
        <strain evidence="3">ATCC MYA-4604 / CBS 118893</strain>
    </source>
</reference>
<feature type="region of interest" description="Disordered" evidence="1">
    <location>
        <begin position="349"/>
        <end position="404"/>
    </location>
</feature>
<dbReference type="HOGENOM" id="CLU_052832_0_0_1"/>
<dbReference type="EMBL" id="DS989825">
    <property type="protein sequence ID" value="EFR01913.1"/>
    <property type="molecule type" value="Genomic_DNA"/>
</dbReference>
<gene>
    <name evidence="2" type="ORF">MGYG_04913</name>
</gene>
<dbReference type="AlphaFoldDB" id="E4UXG5"/>
<protein>
    <submittedName>
        <fullName evidence="2">Uncharacterized protein</fullName>
    </submittedName>
</protein>
<dbReference type="STRING" id="535722.E4UXG5"/>
<sequence length="404" mass="45079">MASSGNDRILWLCLGVTLFFAARGIAVELYRVKDLTEIRKIEKEDPVIGQATEDALRLETLQRLAGSSSFDLRAAALRIISERSTKGTTKELLLDDLAGDDPERRRKALNALNFLISSSALGRSSVSMRLKDFSTFCALIDCLCNFLHEHTQKTNDVISPICPQTRPPGENKALKTLSVMLPGNVVSALDAGVVSRWLTFYPFPCVLRDMSKKRSIVFMMKTWWADDPAMGSIINTISSDQEGLKHLRKYGLMGSRMEEHTTGLFGDEIHGNGGGTLIYGVDHLRNYETSDSGSDADSDVWMIDGEATAGISPWLNSRPQENSAEEQALRRRRREAMVFSEGSRPLVEDNIFHPVSSPDSDMPEEDWELGDSDPSWATQNSAGLDAQDDREPETTRSQWRLWPF</sequence>
<evidence type="ECO:0000313" key="2">
    <source>
        <dbReference type="EMBL" id="EFR01913.1"/>
    </source>
</evidence>
<evidence type="ECO:0000256" key="1">
    <source>
        <dbReference type="SAM" id="MobiDB-lite"/>
    </source>
</evidence>
<dbReference type="RefSeq" id="XP_003172324.1">
    <property type="nucleotide sequence ID" value="XM_003172276.1"/>
</dbReference>
<dbReference type="GeneID" id="10027593"/>
<dbReference type="OrthoDB" id="5385189at2759"/>
<accession>E4UXG5</accession>
<proteinExistence type="predicted"/>
<organism evidence="3">
    <name type="scientific">Arthroderma gypseum (strain ATCC MYA-4604 / CBS 118893)</name>
    <name type="common">Microsporum gypseum</name>
    <dbReference type="NCBI Taxonomy" id="535722"/>
    <lineage>
        <taxon>Eukaryota</taxon>
        <taxon>Fungi</taxon>
        <taxon>Dikarya</taxon>
        <taxon>Ascomycota</taxon>
        <taxon>Pezizomycotina</taxon>
        <taxon>Eurotiomycetes</taxon>
        <taxon>Eurotiomycetidae</taxon>
        <taxon>Onygenales</taxon>
        <taxon>Arthrodermataceae</taxon>
        <taxon>Nannizzia</taxon>
    </lineage>
</organism>
<name>E4UXG5_ARTGP</name>
<dbReference type="Proteomes" id="UP000002669">
    <property type="component" value="Unassembled WGS sequence"/>
</dbReference>
<dbReference type="OMA" id="EPKTQYI"/>
<evidence type="ECO:0000313" key="3">
    <source>
        <dbReference type="Proteomes" id="UP000002669"/>
    </source>
</evidence>
<keyword evidence="3" id="KW-1185">Reference proteome</keyword>
<dbReference type="InParanoid" id="E4UXG5"/>